<proteinExistence type="predicted"/>
<dbReference type="PANTHER" id="PTHR42103">
    <property type="entry name" value="ALPHA/BETA-HYDROLASES SUPERFAMILY PROTEIN"/>
    <property type="match status" value="1"/>
</dbReference>
<dbReference type="PANTHER" id="PTHR42103:SF2">
    <property type="entry name" value="AB HYDROLASE-1 DOMAIN-CONTAINING PROTEIN"/>
    <property type="match status" value="1"/>
</dbReference>
<dbReference type="AlphaFoldDB" id="A0A4T0FEH1"/>
<evidence type="ECO:0008006" key="3">
    <source>
        <dbReference type="Google" id="ProtNLM"/>
    </source>
</evidence>
<dbReference type="OrthoDB" id="10260961at2759"/>
<accession>A0A4T0FEH1</accession>
<gene>
    <name evidence="1" type="ORF">E3P99_03615</name>
</gene>
<evidence type="ECO:0000313" key="2">
    <source>
        <dbReference type="Proteomes" id="UP000310189"/>
    </source>
</evidence>
<dbReference type="InterPro" id="IPR029058">
    <property type="entry name" value="AB_hydrolase_fold"/>
</dbReference>
<dbReference type="EMBL" id="SPNW01000077">
    <property type="protein sequence ID" value="TIA86652.1"/>
    <property type="molecule type" value="Genomic_DNA"/>
</dbReference>
<comment type="caution">
    <text evidence="1">The sequence shown here is derived from an EMBL/GenBank/DDBJ whole genome shotgun (WGS) entry which is preliminary data.</text>
</comment>
<dbReference type="SUPFAM" id="SSF53474">
    <property type="entry name" value="alpha/beta-Hydrolases"/>
    <property type="match status" value="1"/>
</dbReference>
<keyword evidence="2" id="KW-1185">Reference proteome</keyword>
<name>A0A4T0FEH1_9BASI</name>
<evidence type="ECO:0000313" key="1">
    <source>
        <dbReference type="EMBL" id="TIA86652.1"/>
    </source>
</evidence>
<organism evidence="1 2">
    <name type="scientific">Wallemia hederae</name>
    <dbReference type="NCBI Taxonomy" id="1540922"/>
    <lineage>
        <taxon>Eukaryota</taxon>
        <taxon>Fungi</taxon>
        <taxon>Dikarya</taxon>
        <taxon>Basidiomycota</taxon>
        <taxon>Wallemiomycotina</taxon>
        <taxon>Wallemiomycetes</taxon>
        <taxon>Wallemiales</taxon>
        <taxon>Wallemiaceae</taxon>
        <taxon>Wallemia</taxon>
    </lineage>
</organism>
<sequence length="212" mass="23875">MNINLIRPHYVPNTGSPTKLAVLAHAYKPLGGSSNDYPLRVLARRLCAAGYFVILYDREKTTLTGDSEVAELEQVLRSTISTHLSEYPLSKVLIGQGYSAGSLIVSRLVKPDWLHCEVRYLLLSHPLSVSWALNIFRGARIQSCLHEIARNSKVLAIWGTNDQFTGVERYRQWDADMSSAFPDNWKSVEIAGADHFWSSLDSVYSSFIEWIT</sequence>
<dbReference type="Gene3D" id="3.40.50.1820">
    <property type="entry name" value="alpha/beta hydrolase"/>
    <property type="match status" value="1"/>
</dbReference>
<reference evidence="1 2" key="1">
    <citation type="submission" date="2019-03" db="EMBL/GenBank/DDBJ databases">
        <title>Sequencing 23 genomes of Wallemia ichthyophaga.</title>
        <authorList>
            <person name="Gostincar C."/>
        </authorList>
    </citation>
    <scope>NUCLEOTIDE SEQUENCE [LARGE SCALE GENOMIC DNA]</scope>
    <source>
        <strain evidence="1 2">EXF-5753</strain>
    </source>
</reference>
<dbReference type="Proteomes" id="UP000310189">
    <property type="component" value="Unassembled WGS sequence"/>
</dbReference>
<protein>
    <recommendedName>
        <fullName evidence="3">Alpha/beta hydrolase</fullName>
    </recommendedName>
</protein>